<dbReference type="OrthoDB" id="405996at2759"/>
<dbReference type="GO" id="GO:0043813">
    <property type="term" value="F:phosphatidylinositol-3,5-bisphosphate 5-phosphatase activity"/>
    <property type="evidence" value="ECO:0007669"/>
    <property type="project" value="InterPro"/>
</dbReference>
<organism evidence="6 7">
    <name type="scientific">Fasciolopsis buskii</name>
    <dbReference type="NCBI Taxonomy" id="27845"/>
    <lineage>
        <taxon>Eukaryota</taxon>
        <taxon>Metazoa</taxon>
        <taxon>Spiralia</taxon>
        <taxon>Lophotrochozoa</taxon>
        <taxon>Platyhelminthes</taxon>
        <taxon>Trematoda</taxon>
        <taxon>Digenea</taxon>
        <taxon>Plagiorchiida</taxon>
        <taxon>Echinostomata</taxon>
        <taxon>Echinostomatoidea</taxon>
        <taxon>Fasciolidae</taxon>
        <taxon>Fasciolopsis</taxon>
    </lineage>
</organism>
<keyword evidence="4" id="KW-1133">Transmembrane helix</keyword>
<comment type="caution">
    <text evidence="6">The sequence shown here is derived from an EMBL/GenBank/DDBJ whole genome shotgun (WGS) entry which is preliminary data.</text>
</comment>
<feature type="transmembrane region" description="Helical" evidence="4">
    <location>
        <begin position="158"/>
        <end position="181"/>
    </location>
</feature>
<evidence type="ECO:0000256" key="1">
    <source>
        <dbReference type="ARBA" id="ARBA00004308"/>
    </source>
</evidence>
<sequence length="401" mass="45337">VEDSTTIYIPGNDNIEAVINASTTRARATSNPKSGPDDANSMLVPPGSLDSNSEWMQFCAAATSRARILAEEARYLKLFNSVDMGSNFYYSHTYDLSHTLQYNMQSVSVHDNRPEGRTLFVIKIIIFIGIAVLLKVCARDAGSDWSPGLFQAQWFIPLYHGAISQAAISACGLPLLITLIGRRSRHFAGTRFLKRGTSLLGNVANEREDPYYEAFGAHFRNLFERYGAPIIVLNLMKRREKRRFELALSEGYERGLVYLSQFLPSRIPRSNLGAIRFDDWSFEKDENPPLIYIGFDIARVQKHKRLVAIDELQPIVDGCVRRTGLFLSCPVRKNQDEESSHKRQYGLIRINCVDCLDRTNTAQFVVGRAALAHQLYHIGFLTEPVIPVHSRIDRLLQVCSY</sequence>
<dbReference type="InterPro" id="IPR002013">
    <property type="entry name" value="SAC_dom"/>
</dbReference>
<keyword evidence="4" id="KW-0812">Transmembrane</keyword>
<dbReference type="PANTHER" id="PTHR45738:SF5">
    <property type="entry name" value="POLYPHOSPHOINOSITIDE PHOSPHATASE"/>
    <property type="match status" value="1"/>
</dbReference>
<evidence type="ECO:0000313" key="7">
    <source>
        <dbReference type="Proteomes" id="UP000728185"/>
    </source>
</evidence>
<reference evidence="6" key="1">
    <citation type="submission" date="2019-05" db="EMBL/GenBank/DDBJ databases">
        <title>Annotation for the trematode Fasciolopsis buski.</title>
        <authorList>
            <person name="Choi Y.-J."/>
        </authorList>
    </citation>
    <scope>NUCLEOTIDE SEQUENCE</scope>
    <source>
        <strain evidence="6">HT</strain>
        <tissue evidence="6">Whole worm</tissue>
    </source>
</reference>
<evidence type="ECO:0000256" key="4">
    <source>
        <dbReference type="SAM" id="Phobius"/>
    </source>
</evidence>
<evidence type="ECO:0000256" key="3">
    <source>
        <dbReference type="ARBA" id="ARBA00023136"/>
    </source>
</evidence>
<feature type="non-terminal residue" evidence="6">
    <location>
        <position position="1"/>
    </location>
</feature>
<dbReference type="EMBL" id="LUCM01004932">
    <property type="protein sequence ID" value="KAA0193590.1"/>
    <property type="molecule type" value="Genomic_DNA"/>
</dbReference>
<dbReference type="InterPro" id="IPR043573">
    <property type="entry name" value="Fig4-like"/>
</dbReference>
<feature type="transmembrane region" description="Helical" evidence="4">
    <location>
        <begin position="120"/>
        <end position="138"/>
    </location>
</feature>
<evidence type="ECO:0000313" key="6">
    <source>
        <dbReference type="EMBL" id="KAA0193590.1"/>
    </source>
</evidence>
<feature type="domain" description="SAC" evidence="5">
    <location>
        <begin position="79"/>
        <end position="384"/>
    </location>
</feature>
<dbReference type="GO" id="GO:0046856">
    <property type="term" value="P:phosphatidylinositol dephosphorylation"/>
    <property type="evidence" value="ECO:0007669"/>
    <property type="project" value="InterPro"/>
</dbReference>
<keyword evidence="2" id="KW-0378">Hydrolase</keyword>
<keyword evidence="7" id="KW-1185">Reference proteome</keyword>
<dbReference type="AlphaFoldDB" id="A0A8E0S0M9"/>
<evidence type="ECO:0000259" key="5">
    <source>
        <dbReference type="PROSITE" id="PS50275"/>
    </source>
</evidence>
<keyword evidence="3 4" id="KW-0472">Membrane</keyword>
<dbReference type="Proteomes" id="UP000728185">
    <property type="component" value="Unassembled WGS sequence"/>
</dbReference>
<gene>
    <name evidence="6" type="ORF">FBUS_10755</name>
</gene>
<protein>
    <submittedName>
        <fullName evidence="6">Phosphatidate phosphatase LPIN2</fullName>
    </submittedName>
</protein>
<dbReference type="PANTHER" id="PTHR45738">
    <property type="entry name" value="POLYPHOSPHOINOSITIDE PHOSPHATASE"/>
    <property type="match status" value="1"/>
</dbReference>
<dbReference type="PROSITE" id="PS50275">
    <property type="entry name" value="SAC"/>
    <property type="match status" value="1"/>
</dbReference>
<comment type="subcellular location">
    <subcellularLocation>
        <location evidence="1">Endomembrane system</location>
    </subcellularLocation>
</comment>
<evidence type="ECO:0000256" key="2">
    <source>
        <dbReference type="ARBA" id="ARBA00022801"/>
    </source>
</evidence>
<name>A0A8E0S0M9_9TREM</name>
<accession>A0A8E0S0M9</accession>
<dbReference type="Pfam" id="PF02383">
    <property type="entry name" value="Syja_N"/>
    <property type="match status" value="2"/>
</dbReference>
<proteinExistence type="predicted"/>
<dbReference type="GO" id="GO:0012505">
    <property type="term" value="C:endomembrane system"/>
    <property type="evidence" value="ECO:0007669"/>
    <property type="project" value="UniProtKB-SubCell"/>
</dbReference>